<dbReference type="AlphaFoldDB" id="A0A9P4MC70"/>
<keyword evidence="2" id="KW-1133">Transmembrane helix</keyword>
<evidence type="ECO:0000313" key="4">
    <source>
        <dbReference type="Proteomes" id="UP000799772"/>
    </source>
</evidence>
<keyword evidence="2" id="KW-0812">Transmembrane</keyword>
<dbReference type="GO" id="GO:0005938">
    <property type="term" value="C:cell cortex"/>
    <property type="evidence" value="ECO:0007669"/>
    <property type="project" value="TreeGrafter"/>
</dbReference>
<dbReference type="GO" id="GO:0032185">
    <property type="term" value="P:septin cytoskeleton organization"/>
    <property type="evidence" value="ECO:0007669"/>
    <property type="project" value="TreeGrafter"/>
</dbReference>
<reference evidence="3" key="1">
    <citation type="journal article" date="2020" name="Stud. Mycol.">
        <title>101 Dothideomycetes genomes: a test case for predicting lifestyles and emergence of pathogens.</title>
        <authorList>
            <person name="Haridas S."/>
            <person name="Albert R."/>
            <person name="Binder M."/>
            <person name="Bloem J."/>
            <person name="Labutti K."/>
            <person name="Salamov A."/>
            <person name="Andreopoulos B."/>
            <person name="Baker S."/>
            <person name="Barry K."/>
            <person name="Bills G."/>
            <person name="Bluhm B."/>
            <person name="Cannon C."/>
            <person name="Castanera R."/>
            <person name="Culley D."/>
            <person name="Daum C."/>
            <person name="Ezra D."/>
            <person name="Gonzalez J."/>
            <person name="Henrissat B."/>
            <person name="Kuo A."/>
            <person name="Liang C."/>
            <person name="Lipzen A."/>
            <person name="Lutzoni F."/>
            <person name="Magnuson J."/>
            <person name="Mondo S."/>
            <person name="Nolan M."/>
            <person name="Ohm R."/>
            <person name="Pangilinan J."/>
            <person name="Park H.-J."/>
            <person name="Ramirez L."/>
            <person name="Alfaro M."/>
            <person name="Sun H."/>
            <person name="Tritt A."/>
            <person name="Yoshinaga Y."/>
            <person name="Zwiers L.-H."/>
            <person name="Turgeon B."/>
            <person name="Goodwin S."/>
            <person name="Spatafora J."/>
            <person name="Crous P."/>
            <person name="Grigoriev I."/>
        </authorList>
    </citation>
    <scope>NUCLEOTIDE SEQUENCE</scope>
    <source>
        <strain evidence="3">CBS 133067</strain>
    </source>
</reference>
<comment type="caution">
    <text evidence="3">The sequence shown here is derived from an EMBL/GenBank/DDBJ whole genome shotgun (WGS) entry which is preliminary data.</text>
</comment>
<feature type="transmembrane region" description="Helical" evidence="2">
    <location>
        <begin position="6"/>
        <end position="27"/>
    </location>
</feature>
<dbReference type="EMBL" id="ML978121">
    <property type="protein sequence ID" value="KAF2105085.1"/>
    <property type="molecule type" value="Genomic_DNA"/>
</dbReference>
<feature type="region of interest" description="Disordered" evidence="1">
    <location>
        <begin position="231"/>
        <end position="273"/>
    </location>
</feature>
<dbReference type="InterPro" id="IPR009571">
    <property type="entry name" value="SUR7/Rim9-like_fungi"/>
</dbReference>
<accession>A0A9P4MC70</accession>
<name>A0A9P4MC70_9PEZI</name>
<feature type="transmembrane region" description="Helical" evidence="2">
    <location>
        <begin position="143"/>
        <end position="167"/>
    </location>
</feature>
<dbReference type="Proteomes" id="UP000799772">
    <property type="component" value="Unassembled WGS sequence"/>
</dbReference>
<dbReference type="OrthoDB" id="5419460at2759"/>
<evidence type="ECO:0000256" key="2">
    <source>
        <dbReference type="SAM" id="Phobius"/>
    </source>
</evidence>
<feature type="compositionally biased region" description="Basic and acidic residues" evidence="1">
    <location>
        <begin position="258"/>
        <end position="273"/>
    </location>
</feature>
<dbReference type="GO" id="GO:0030866">
    <property type="term" value="P:cortical actin cytoskeleton organization"/>
    <property type="evidence" value="ECO:0007669"/>
    <property type="project" value="TreeGrafter"/>
</dbReference>
<feature type="transmembrane region" description="Helical" evidence="2">
    <location>
        <begin position="188"/>
        <end position="211"/>
    </location>
</feature>
<keyword evidence="4" id="KW-1185">Reference proteome</keyword>
<keyword evidence="2" id="KW-0472">Membrane</keyword>
<gene>
    <name evidence="3" type="ORF">NA57DRAFT_51864</name>
</gene>
<sequence>MAVQTHLSLVSWILVAGAIVLQFLVILSGGTNGSPEDQIYFLQTSTNGIPGAPNPARWTFFAICGVNSNGHNTNCRHVVPALPFDPPHHNDFGTTTGVPHQFIGTNRYYYLSRFMFAFYLIALFFAVMALLTGFLAMCARLGAYVSALSTAVACFFQAITASLMTAWTIQGRDVFRSAGQSSKLGVKAYAFTWAAMACLFLSTILYCLAGASNRSTNDAYGYSTGTRGTRGGFFSRNRRSVRSARSQKSGVSRGSFLDSERDRLGGRVKDDYS</sequence>
<feature type="transmembrane region" description="Helical" evidence="2">
    <location>
        <begin position="116"/>
        <end position="137"/>
    </location>
</feature>
<organism evidence="3 4">
    <name type="scientific">Rhizodiscina lignyota</name>
    <dbReference type="NCBI Taxonomy" id="1504668"/>
    <lineage>
        <taxon>Eukaryota</taxon>
        <taxon>Fungi</taxon>
        <taxon>Dikarya</taxon>
        <taxon>Ascomycota</taxon>
        <taxon>Pezizomycotina</taxon>
        <taxon>Dothideomycetes</taxon>
        <taxon>Pleosporomycetidae</taxon>
        <taxon>Aulographales</taxon>
        <taxon>Rhizodiscinaceae</taxon>
        <taxon>Rhizodiscina</taxon>
    </lineage>
</organism>
<dbReference type="PANTHER" id="PTHR36414:SF1">
    <property type="entry name" value="PROTEIN SUR7"/>
    <property type="match status" value="1"/>
</dbReference>
<proteinExistence type="predicted"/>
<evidence type="ECO:0000313" key="3">
    <source>
        <dbReference type="EMBL" id="KAF2105085.1"/>
    </source>
</evidence>
<protein>
    <submittedName>
        <fullName evidence="3">Cortical patch protein</fullName>
    </submittedName>
</protein>
<dbReference type="GO" id="GO:0045121">
    <property type="term" value="C:membrane raft"/>
    <property type="evidence" value="ECO:0007669"/>
    <property type="project" value="TreeGrafter"/>
</dbReference>
<dbReference type="GO" id="GO:0005886">
    <property type="term" value="C:plasma membrane"/>
    <property type="evidence" value="ECO:0007669"/>
    <property type="project" value="InterPro"/>
</dbReference>
<dbReference type="Pfam" id="PF06687">
    <property type="entry name" value="SUR7"/>
    <property type="match status" value="1"/>
</dbReference>
<dbReference type="PANTHER" id="PTHR36414">
    <property type="entry name" value="PROTEIN SUR7"/>
    <property type="match status" value="1"/>
</dbReference>
<dbReference type="GO" id="GO:0031505">
    <property type="term" value="P:fungal-type cell wall organization"/>
    <property type="evidence" value="ECO:0007669"/>
    <property type="project" value="TreeGrafter"/>
</dbReference>
<evidence type="ECO:0000256" key="1">
    <source>
        <dbReference type="SAM" id="MobiDB-lite"/>
    </source>
</evidence>
<dbReference type="GO" id="GO:0006897">
    <property type="term" value="P:endocytosis"/>
    <property type="evidence" value="ECO:0007669"/>
    <property type="project" value="TreeGrafter"/>
</dbReference>